<feature type="compositionally biased region" description="Acidic residues" evidence="2">
    <location>
        <begin position="817"/>
        <end position="858"/>
    </location>
</feature>
<feature type="region of interest" description="Disordered" evidence="2">
    <location>
        <begin position="725"/>
        <end position="905"/>
    </location>
</feature>
<gene>
    <name evidence="4" type="ORF">EXIGLDRAFT_315295</name>
</gene>
<feature type="compositionally biased region" description="Acidic residues" evidence="2">
    <location>
        <begin position="757"/>
        <end position="775"/>
    </location>
</feature>
<dbReference type="InterPro" id="IPR005612">
    <property type="entry name" value="CCAAT-binding_factor"/>
</dbReference>
<feature type="compositionally biased region" description="Acidic residues" evidence="2">
    <location>
        <begin position="736"/>
        <end position="751"/>
    </location>
</feature>
<reference evidence="4 5" key="1">
    <citation type="journal article" date="2016" name="Mol. Biol. Evol.">
        <title>Comparative Genomics of Early-Diverging Mushroom-Forming Fungi Provides Insights into the Origins of Lignocellulose Decay Capabilities.</title>
        <authorList>
            <person name="Nagy L.G."/>
            <person name="Riley R."/>
            <person name="Tritt A."/>
            <person name="Adam C."/>
            <person name="Daum C."/>
            <person name="Floudas D."/>
            <person name="Sun H."/>
            <person name="Yadav J.S."/>
            <person name="Pangilinan J."/>
            <person name="Larsson K.H."/>
            <person name="Matsuura K."/>
            <person name="Barry K."/>
            <person name="Labutti K."/>
            <person name="Kuo R."/>
            <person name="Ohm R.A."/>
            <person name="Bhattacharya S.S."/>
            <person name="Shirouzu T."/>
            <person name="Yoshinaga Y."/>
            <person name="Martin F.M."/>
            <person name="Grigoriev I.V."/>
            <person name="Hibbett D.S."/>
        </authorList>
    </citation>
    <scope>NUCLEOTIDE SEQUENCE [LARGE SCALE GENOMIC DNA]</scope>
    <source>
        <strain evidence="4 5">HHB12029</strain>
    </source>
</reference>
<feature type="region of interest" description="Disordered" evidence="2">
    <location>
        <begin position="28"/>
        <end position="77"/>
    </location>
</feature>
<proteinExistence type="inferred from homology"/>
<dbReference type="OrthoDB" id="28947at2759"/>
<dbReference type="Pfam" id="PF03914">
    <property type="entry name" value="CBF"/>
    <property type="match status" value="1"/>
</dbReference>
<dbReference type="EMBL" id="KV426273">
    <property type="protein sequence ID" value="KZV83399.1"/>
    <property type="molecule type" value="Genomic_DNA"/>
</dbReference>
<feature type="compositionally biased region" description="Acidic residues" evidence="2">
    <location>
        <begin position="786"/>
        <end position="810"/>
    </location>
</feature>
<feature type="compositionally biased region" description="Basic and acidic residues" evidence="2">
    <location>
        <begin position="388"/>
        <end position="403"/>
    </location>
</feature>
<feature type="region of interest" description="Disordered" evidence="2">
    <location>
        <begin position="388"/>
        <end position="429"/>
    </location>
</feature>
<keyword evidence="5" id="KW-1185">Reference proteome</keyword>
<dbReference type="GO" id="GO:0005634">
    <property type="term" value="C:nucleus"/>
    <property type="evidence" value="ECO:0007669"/>
    <property type="project" value="UniProtKB-ARBA"/>
</dbReference>
<feature type="compositionally biased region" description="Basic residues" evidence="2">
    <location>
        <begin position="404"/>
        <end position="420"/>
    </location>
</feature>
<dbReference type="InParanoid" id="A0A165ZK52"/>
<dbReference type="InterPro" id="IPR040155">
    <property type="entry name" value="CEBPZ/Mak21-like"/>
</dbReference>
<feature type="compositionally biased region" description="Basic and acidic residues" evidence="2">
    <location>
        <begin position="685"/>
        <end position="699"/>
    </location>
</feature>
<evidence type="ECO:0000313" key="4">
    <source>
        <dbReference type="EMBL" id="KZV83399.1"/>
    </source>
</evidence>
<name>A0A165ZK52_EXIGL</name>
<organism evidence="4 5">
    <name type="scientific">Exidia glandulosa HHB12029</name>
    <dbReference type="NCBI Taxonomy" id="1314781"/>
    <lineage>
        <taxon>Eukaryota</taxon>
        <taxon>Fungi</taxon>
        <taxon>Dikarya</taxon>
        <taxon>Basidiomycota</taxon>
        <taxon>Agaricomycotina</taxon>
        <taxon>Agaricomycetes</taxon>
        <taxon>Auriculariales</taxon>
        <taxon>Exidiaceae</taxon>
        <taxon>Exidia</taxon>
    </lineage>
</organism>
<dbReference type="AlphaFoldDB" id="A0A165ZK52"/>
<evidence type="ECO:0000259" key="3">
    <source>
        <dbReference type="Pfam" id="PF03914"/>
    </source>
</evidence>
<feature type="domain" description="CCAAT-binding factor" evidence="3">
    <location>
        <begin position="479"/>
        <end position="635"/>
    </location>
</feature>
<dbReference type="SUPFAM" id="SSF48371">
    <property type="entry name" value="ARM repeat"/>
    <property type="match status" value="1"/>
</dbReference>
<dbReference type="PANTHER" id="PTHR12048:SF0">
    <property type="entry name" value="CCAAT_ENHANCER-BINDING PROTEIN ZETA"/>
    <property type="match status" value="1"/>
</dbReference>
<evidence type="ECO:0000256" key="1">
    <source>
        <dbReference type="ARBA" id="ARBA00007797"/>
    </source>
</evidence>
<feature type="region of interest" description="Disordered" evidence="2">
    <location>
        <begin position="673"/>
        <end position="699"/>
    </location>
</feature>
<sequence>MRARLRAGRSRFSPPALATPTYFFNIRTDTPSLKQKGKTQKVDASAETSTKPSGSKPKKNAPSVLKDEAAPASSSKADVKIDIKPVPSSSKGFIVQPTSHWYEAVPALGPSTKQLSQDQITALSTRANSLLAQDVARYEETQNKTNASDAGFIQRVLSSGTLSDRLSALTLLAQASPLHNQSTLESLRGLARKKSRDGSLKAVRAIVDWWVGGGAPERKLKYFRDQPLGNPEATDAHLVVWAFEDWLKKYFFGVLQILEALSMDPLSYVRIQACTFIFQLLRDRPEQEQNLLRLLVNKLGDADRPVASRVSYHLMQLVQAHPQMKAIVIGEVEASVFGGKERRDQARYYAVITFNQMVLSTKESAVANRLMDLYFKLFQEILGDTGAEKDEKAKEDGEGEERPKKRRKQDRPKMKGKGKKAKDDDDDFGTLEESDSKMISALLTGINRAVPFASLTESSFTKHVDTLFRITHEATFNISIQALMLIDHIVSSLAALPTTADLANRFYRSLYAAILDPRLPSSGKHALFLTLLAKAMRRDEEGARRAAFIRRLVGSLAMHGPGFACAALVMLGRLSSKRPEVRELLSGTGTMAKKEDGQKYDPGKREPLYAHAEGTGLWELIPLLSHYHPSVALHAQQLRDGERLTGAPDVGLYSLANFLDRFVLKNAKKVNPTAQRGASAMQPEGHAHEAEIDEEKLRGMDEDDVDPEQIFYHRFVKLKSERERKMGRRKKKRADEDEDGDDEDGDEEAGEEMSGSEQEDEGGEDEQSELDEDEVWAAMKGSAPNLDDDVDLDDDSDLDMPSEDDDDADAGESAASPDDDAEEGVDGSDAASDEDSDDEGLADLMEDDEDVMGDDELIDFPSDAESGGGEDDEWGGVENGDGGTGTKRKRGSESESKKRKKRLRELPTFATYEDYQRMIEDGPEDNI</sequence>
<comment type="similarity">
    <text evidence="1">Belongs to the CBF/MAK21 family.</text>
</comment>
<protein>
    <submittedName>
        <fullName evidence="4">CBF-domain-containing protein</fullName>
    </submittedName>
</protein>
<evidence type="ECO:0000313" key="5">
    <source>
        <dbReference type="Proteomes" id="UP000077266"/>
    </source>
</evidence>
<dbReference type="FunCoup" id="A0A165ZK52">
    <property type="interactions" value="752"/>
</dbReference>
<dbReference type="InterPro" id="IPR016024">
    <property type="entry name" value="ARM-type_fold"/>
</dbReference>
<evidence type="ECO:0000256" key="2">
    <source>
        <dbReference type="SAM" id="MobiDB-lite"/>
    </source>
</evidence>
<dbReference type="PANTHER" id="PTHR12048">
    <property type="entry name" value="CCAAT-BINDING FACTOR-RELATED"/>
    <property type="match status" value="1"/>
</dbReference>
<accession>A0A165ZK52</accession>
<dbReference type="STRING" id="1314781.A0A165ZK52"/>
<dbReference type="Proteomes" id="UP000077266">
    <property type="component" value="Unassembled WGS sequence"/>
</dbReference>